<reference evidence="3 4" key="1">
    <citation type="submission" date="2019-06" db="EMBL/GenBank/DDBJ databases">
        <title>Echinicola alkalisoli sp. nov. isolated from saline soil.</title>
        <authorList>
            <person name="Sun J.-Q."/>
            <person name="Xu L."/>
        </authorList>
    </citation>
    <scope>NUCLEOTIDE SEQUENCE [LARGE SCALE GENOMIC DNA]</scope>
    <source>
        <strain evidence="3 4">LN3S3</strain>
    </source>
</reference>
<organism evidence="3 4">
    <name type="scientific">Echinicola soli</name>
    <dbReference type="NCBI Taxonomy" id="2591634"/>
    <lineage>
        <taxon>Bacteria</taxon>
        <taxon>Pseudomonadati</taxon>
        <taxon>Bacteroidota</taxon>
        <taxon>Cytophagia</taxon>
        <taxon>Cytophagales</taxon>
        <taxon>Cyclobacteriaceae</taxon>
        <taxon>Echinicola</taxon>
    </lineage>
</organism>
<dbReference type="KEGG" id="echi:FKX85_09855"/>
<dbReference type="Pfam" id="PF13100">
    <property type="entry name" value="OstA_2"/>
    <property type="match status" value="1"/>
</dbReference>
<evidence type="ECO:0000256" key="1">
    <source>
        <dbReference type="SAM" id="SignalP"/>
    </source>
</evidence>
<dbReference type="RefSeq" id="WP_141614564.1">
    <property type="nucleotide sequence ID" value="NZ_CP041253.1"/>
</dbReference>
<evidence type="ECO:0000313" key="4">
    <source>
        <dbReference type="Proteomes" id="UP000316614"/>
    </source>
</evidence>
<dbReference type="InterPro" id="IPR005653">
    <property type="entry name" value="OstA-like_N"/>
</dbReference>
<dbReference type="Gene3D" id="2.60.450.10">
    <property type="entry name" value="Lipopolysaccharide (LPS) transport protein A like domain"/>
    <property type="match status" value="2"/>
</dbReference>
<dbReference type="AlphaFoldDB" id="A0A514CHS3"/>
<evidence type="ECO:0000313" key="3">
    <source>
        <dbReference type="EMBL" id="QDH79320.1"/>
    </source>
</evidence>
<evidence type="ECO:0000259" key="2">
    <source>
        <dbReference type="Pfam" id="PF13100"/>
    </source>
</evidence>
<feature type="domain" description="Organic solvent tolerance-like N-terminal" evidence="2">
    <location>
        <begin position="36"/>
        <end position="183"/>
    </location>
</feature>
<protein>
    <submittedName>
        <fullName evidence="3">Organic solvent tolerance protein OstA</fullName>
    </submittedName>
</protein>
<gene>
    <name evidence="3" type="ORF">FKX85_09855</name>
</gene>
<name>A0A514CHS3_9BACT</name>
<keyword evidence="1" id="KW-0732">Signal</keyword>
<sequence>MLKKTLTYLLTLCCLIFSAHLSNAQQSRDFLGLNKADSIHRVEATQIQKVYGNIIMKQREFTIYCDSAYYDQNGNKSELFGNVRIENPKDTVTITCFYADYNGNTYLAKLRDDVVFVKAGTTLYTDFLDYNRRSGVADYFNFGKVVDSTNVLTSQKGLYETQEEKITFTDNVILVNPEYTLKSNILYYFTVPKIAETEGLTNIRSEKGDELNAKKGSYYDTQNKQFRFYEGDVENETSKVTGDELFYDENKKYYEGKDNVSIFNKERNIEIFGDVGKYWEEKKYSEVYGNALVQKYFEADTMYMTADTLISQDSETAVNRHMLAYPNTNMIKGEMSGRADSTVYMYADSTIFLYGDPLLWNNKSQISADSIHFLIANEDIDRAFLKDNAFAITADTIANFNQIKGRQMIGYFEDGDMSRLEVEGNGESLYFALENDTTLQGVNSLLCGKIFMHFENGNVVKINHTINPEASFTPPHMLNEENSKLEGFVWRAEERPTLEMVLEWRTPKKQPENPQNLFHEPNIRIPYPDEDDIQVIINNWLKERDKVQQ</sequence>
<feature type="signal peptide" evidence="1">
    <location>
        <begin position="1"/>
        <end position="24"/>
    </location>
</feature>
<proteinExistence type="predicted"/>
<dbReference type="OrthoDB" id="9805931at2"/>
<accession>A0A514CHS3</accession>
<keyword evidence="4" id="KW-1185">Reference proteome</keyword>
<feature type="chain" id="PRO_5021998366" evidence="1">
    <location>
        <begin position="25"/>
        <end position="549"/>
    </location>
</feature>
<dbReference type="Proteomes" id="UP000316614">
    <property type="component" value="Chromosome"/>
</dbReference>
<dbReference type="EMBL" id="CP041253">
    <property type="protein sequence ID" value="QDH79320.1"/>
    <property type="molecule type" value="Genomic_DNA"/>
</dbReference>